<dbReference type="InterPro" id="IPR052563">
    <property type="entry name" value="FliK"/>
</dbReference>
<keyword evidence="3" id="KW-0966">Cell projection</keyword>
<dbReference type="PANTHER" id="PTHR37533:SF2">
    <property type="entry name" value="FLAGELLAR HOOK-LENGTH CONTROL PROTEIN"/>
    <property type="match status" value="1"/>
</dbReference>
<feature type="compositionally biased region" description="Low complexity" evidence="1">
    <location>
        <begin position="31"/>
        <end position="51"/>
    </location>
</feature>
<evidence type="ECO:0000313" key="3">
    <source>
        <dbReference type="EMBL" id="MBC3861731.1"/>
    </source>
</evidence>
<gene>
    <name evidence="3" type="ORF">H8K32_06425</name>
</gene>
<dbReference type="Gene3D" id="3.30.750.140">
    <property type="match status" value="1"/>
</dbReference>
<protein>
    <submittedName>
        <fullName evidence="3">Flagellar hook-length control protein FliK</fullName>
    </submittedName>
</protein>
<name>A0A923KPI2_9BURK</name>
<sequence>MSSANSTQGPDQNSGNSKPVSNDKQKTESKSATNSSASANASPSTPATSPSLSKVDQATKKDESADKHDPDNPLMLLFGAMASVPNQLAANNSPSTDESNTLASAKSTLDPNLSSAVNADTTISQAIAQFANQIKNPAELGKVARGDPIDQTTQVSDTKLATTSETSTAMIASLKSDQTPGNDAPKTTEPLNTDNSNFAKTLSEASKNDASAKTKEDLTVSATQAASTGKAFINGDPLEESRSANSALNKDALPVIPVAPQAIAPHEQLPNIAQIAANSGLMHNGQITQAFGSTGWDKAIGQKVLWMVGESIHSAELSLNPPDLGPLQVVLKVSNEHASASFMCAQPEVREALESSLPKLRQMMSDAGIQLSGFSVNTQSSGQGQQGSGYQPSSQHQTTNSRSSAITGEITPALTSPTRVFTSKIGEVDTFA</sequence>
<dbReference type="InterPro" id="IPR021136">
    <property type="entry name" value="Flagellar_hook_control-like_C"/>
</dbReference>
<dbReference type="AlphaFoldDB" id="A0A923KPI2"/>
<evidence type="ECO:0000313" key="4">
    <source>
        <dbReference type="Proteomes" id="UP000634011"/>
    </source>
</evidence>
<feature type="compositionally biased region" description="Polar residues" evidence="1">
    <location>
        <begin position="1"/>
        <end position="20"/>
    </location>
</feature>
<feature type="compositionally biased region" description="Basic and acidic residues" evidence="1">
    <location>
        <begin position="57"/>
        <end position="71"/>
    </location>
</feature>
<feature type="compositionally biased region" description="Polar residues" evidence="1">
    <location>
        <begin position="150"/>
        <end position="181"/>
    </location>
</feature>
<accession>A0A923KPI2</accession>
<evidence type="ECO:0000256" key="1">
    <source>
        <dbReference type="SAM" id="MobiDB-lite"/>
    </source>
</evidence>
<evidence type="ECO:0000259" key="2">
    <source>
        <dbReference type="Pfam" id="PF02120"/>
    </source>
</evidence>
<feature type="domain" description="Flagellar hook-length control protein-like C-terminal" evidence="2">
    <location>
        <begin position="302"/>
        <end position="385"/>
    </location>
</feature>
<dbReference type="CDD" id="cd17470">
    <property type="entry name" value="T3SS_Flik_C"/>
    <property type="match status" value="1"/>
</dbReference>
<comment type="caution">
    <text evidence="3">The sequence shown here is derived from an EMBL/GenBank/DDBJ whole genome shotgun (WGS) entry which is preliminary data.</text>
</comment>
<feature type="compositionally biased region" description="Polar residues" evidence="1">
    <location>
        <begin position="84"/>
        <end position="108"/>
    </location>
</feature>
<feature type="region of interest" description="Disordered" evidence="1">
    <location>
        <begin position="374"/>
        <end position="412"/>
    </location>
</feature>
<keyword evidence="3" id="KW-0969">Cilium</keyword>
<feature type="region of interest" description="Disordered" evidence="1">
    <location>
        <begin position="1"/>
        <end position="108"/>
    </location>
</feature>
<dbReference type="InterPro" id="IPR038610">
    <property type="entry name" value="FliK-like_C_sf"/>
</dbReference>
<reference evidence="3" key="1">
    <citation type="submission" date="2020-08" db="EMBL/GenBank/DDBJ databases">
        <title>Novel species isolated from subtropical streams in China.</title>
        <authorList>
            <person name="Lu H."/>
        </authorList>
    </citation>
    <scope>NUCLEOTIDE SEQUENCE</scope>
    <source>
        <strain evidence="3">KACC 12607</strain>
    </source>
</reference>
<dbReference type="EMBL" id="JACOFV010000004">
    <property type="protein sequence ID" value="MBC3861731.1"/>
    <property type="molecule type" value="Genomic_DNA"/>
</dbReference>
<feature type="compositionally biased region" description="Low complexity" evidence="1">
    <location>
        <begin position="379"/>
        <end position="397"/>
    </location>
</feature>
<dbReference type="Proteomes" id="UP000634011">
    <property type="component" value="Unassembled WGS sequence"/>
</dbReference>
<organism evidence="3 4">
    <name type="scientific">Undibacterium jejuense</name>
    <dbReference type="NCBI Taxonomy" id="1344949"/>
    <lineage>
        <taxon>Bacteria</taxon>
        <taxon>Pseudomonadati</taxon>
        <taxon>Pseudomonadota</taxon>
        <taxon>Betaproteobacteria</taxon>
        <taxon>Burkholderiales</taxon>
        <taxon>Oxalobacteraceae</taxon>
        <taxon>Undibacterium</taxon>
    </lineage>
</organism>
<dbReference type="PANTHER" id="PTHR37533">
    <property type="entry name" value="FLAGELLAR HOOK-LENGTH CONTROL PROTEIN"/>
    <property type="match status" value="1"/>
</dbReference>
<feature type="region of interest" description="Disordered" evidence="1">
    <location>
        <begin position="139"/>
        <end position="196"/>
    </location>
</feature>
<dbReference type="RefSeq" id="WP_186911650.1">
    <property type="nucleotide sequence ID" value="NZ_JACOFV010000004.1"/>
</dbReference>
<proteinExistence type="predicted"/>
<keyword evidence="3" id="KW-0282">Flagellum</keyword>
<dbReference type="Pfam" id="PF02120">
    <property type="entry name" value="Flg_hook"/>
    <property type="match status" value="1"/>
</dbReference>
<keyword evidence="4" id="KW-1185">Reference proteome</keyword>